<evidence type="ECO:0000256" key="1">
    <source>
        <dbReference type="SAM" id="MobiDB-lite"/>
    </source>
</evidence>
<comment type="caution">
    <text evidence="2">The sequence shown here is derived from an EMBL/GenBank/DDBJ whole genome shotgun (WGS) entry which is preliminary data.</text>
</comment>
<dbReference type="EMBL" id="BEZZ01009222">
    <property type="protein sequence ID" value="GCC16841.1"/>
    <property type="molecule type" value="Genomic_DNA"/>
</dbReference>
<feature type="region of interest" description="Disordered" evidence="1">
    <location>
        <begin position="1"/>
        <end position="66"/>
    </location>
</feature>
<evidence type="ECO:0000313" key="2">
    <source>
        <dbReference type="EMBL" id="GCC16841.1"/>
    </source>
</evidence>
<sequence length="66" mass="6777">MAGLYAARPQRLRAQAAARRRGSSQGGFPIGGSAPRGDGDGVARRRLIGRSAPQEDGGRGMGADVK</sequence>
<organism evidence="2 3">
    <name type="scientific">Chiloscyllium punctatum</name>
    <name type="common">Brownbanded bambooshark</name>
    <name type="synonym">Hemiscyllium punctatum</name>
    <dbReference type="NCBI Taxonomy" id="137246"/>
    <lineage>
        <taxon>Eukaryota</taxon>
        <taxon>Metazoa</taxon>
        <taxon>Chordata</taxon>
        <taxon>Craniata</taxon>
        <taxon>Vertebrata</taxon>
        <taxon>Chondrichthyes</taxon>
        <taxon>Elasmobranchii</taxon>
        <taxon>Galeomorphii</taxon>
        <taxon>Galeoidea</taxon>
        <taxon>Orectolobiformes</taxon>
        <taxon>Hemiscylliidae</taxon>
        <taxon>Chiloscyllium</taxon>
    </lineage>
</organism>
<evidence type="ECO:0000313" key="3">
    <source>
        <dbReference type="Proteomes" id="UP000287033"/>
    </source>
</evidence>
<protein>
    <submittedName>
        <fullName evidence="2">Uncharacterized protein</fullName>
    </submittedName>
</protein>
<feature type="compositionally biased region" description="Low complexity" evidence="1">
    <location>
        <begin position="1"/>
        <end position="17"/>
    </location>
</feature>
<accession>A0A401RFB1</accession>
<dbReference type="Proteomes" id="UP000287033">
    <property type="component" value="Unassembled WGS sequence"/>
</dbReference>
<name>A0A401RFB1_CHIPU</name>
<gene>
    <name evidence="2" type="ORF">chiPu_0022602</name>
</gene>
<keyword evidence="3" id="KW-1185">Reference proteome</keyword>
<dbReference type="AlphaFoldDB" id="A0A401RFB1"/>
<proteinExistence type="predicted"/>
<reference evidence="2 3" key="1">
    <citation type="journal article" date="2018" name="Nat. Ecol. Evol.">
        <title>Shark genomes provide insights into elasmobranch evolution and the origin of vertebrates.</title>
        <authorList>
            <person name="Hara Y"/>
            <person name="Yamaguchi K"/>
            <person name="Onimaru K"/>
            <person name="Kadota M"/>
            <person name="Koyanagi M"/>
            <person name="Keeley SD"/>
            <person name="Tatsumi K"/>
            <person name="Tanaka K"/>
            <person name="Motone F"/>
            <person name="Kageyama Y"/>
            <person name="Nozu R"/>
            <person name="Adachi N"/>
            <person name="Nishimura O"/>
            <person name="Nakagawa R"/>
            <person name="Tanegashima C"/>
            <person name="Kiyatake I"/>
            <person name="Matsumoto R"/>
            <person name="Murakumo K"/>
            <person name="Nishida K"/>
            <person name="Terakita A"/>
            <person name="Kuratani S"/>
            <person name="Sato K"/>
            <person name="Hyodo S Kuraku.S."/>
        </authorList>
    </citation>
    <scope>NUCLEOTIDE SEQUENCE [LARGE SCALE GENOMIC DNA]</scope>
</reference>